<evidence type="ECO:0000313" key="2">
    <source>
        <dbReference type="Proteomes" id="UP001055879"/>
    </source>
</evidence>
<protein>
    <submittedName>
        <fullName evidence="1">Uncharacterized protein</fullName>
    </submittedName>
</protein>
<keyword evidence="2" id="KW-1185">Reference proteome</keyword>
<reference evidence="2" key="1">
    <citation type="journal article" date="2022" name="Mol. Ecol. Resour.">
        <title>The genomes of chicory, endive, great burdock and yacon provide insights into Asteraceae palaeo-polyploidization history and plant inulin production.</title>
        <authorList>
            <person name="Fan W."/>
            <person name="Wang S."/>
            <person name="Wang H."/>
            <person name="Wang A."/>
            <person name="Jiang F."/>
            <person name="Liu H."/>
            <person name="Zhao H."/>
            <person name="Xu D."/>
            <person name="Zhang Y."/>
        </authorList>
    </citation>
    <scope>NUCLEOTIDE SEQUENCE [LARGE SCALE GENOMIC DNA]</scope>
    <source>
        <strain evidence="2">cv. Niubang</strain>
    </source>
</reference>
<accession>A0ACB9DHR8</accession>
<reference evidence="1 2" key="2">
    <citation type="journal article" date="2022" name="Mol. Ecol. Resour.">
        <title>The genomes of chicory, endive, great burdock and yacon provide insights into Asteraceae paleo-polyploidization history and plant inulin production.</title>
        <authorList>
            <person name="Fan W."/>
            <person name="Wang S."/>
            <person name="Wang H."/>
            <person name="Wang A."/>
            <person name="Jiang F."/>
            <person name="Liu H."/>
            <person name="Zhao H."/>
            <person name="Xu D."/>
            <person name="Zhang Y."/>
        </authorList>
    </citation>
    <scope>NUCLEOTIDE SEQUENCE [LARGE SCALE GENOMIC DNA]</scope>
    <source>
        <strain evidence="2">cv. Niubang</strain>
    </source>
</reference>
<gene>
    <name evidence="1" type="ORF">L6452_08238</name>
</gene>
<dbReference type="EMBL" id="CM042049">
    <property type="protein sequence ID" value="KAI3745827.1"/>
    <property type="molecule type" value="Genomic_DNA"/>
</dbReference>
<name>A0ACB9DHR8_ARCLA</name>
<organism evidence="1 2">
    <name type="scientific">Arctium lappa</name>
    <name type="common">Greater burdock</name>
    <name type="synonym">Lappa major</name>
    <dbReference type="NCBI Taxonomy" id="4217"/>
    <lineage>
        <taxon>Eukaryota</taxon>
        <taxon>Viridiplantae</taxon>
        <taxon>Streptophyta</taxon>
        <taxon>Embryophyta</taxon>
        <taxon>Tracheophyta</taxon>
        <taxon>Spermatophyta</taxon>
        <taxon>Magnoliopsida</taxon>
        <taxon>eudicotyledons</taxon>
        <taxon>Gunneridae</taxon>
        <taxon>Pentapetalae</taxon>
        <taxon>asterids</taxon>
        <taxon>campanulids</taxon>
        <taxon>Asterales</taxon>
        <taxon>Asteraceae</taxon>
        <taxon>Carduoideae</taxon>
        <taxon>Cardueae</taxon>
        <taxon>Arctiinae</taxon>
        <taxon>Arctium</taxon>
    </lineage>
</organism>
<sequence>MDTTTAFHNTDGVDDLNVCTSSGNGFDSKQAGIGVENSDRVDVDLLEDLDTMMEDIDNRLRVARMVSDSVIKGMVSAVEQEADEKIKAKELELASLKRSLQCFNLNGDQNELCWLQGTHEPNTVEFKGYVNFEDACIKHDKMKKSSLVLRKSATDQFKRLRKQIEGARGCKIKRNGSCHEMVGLGGILKEKEFENCVGLEKTIDNLEMTISNISRLVDTVLIFSKTSLSDWQREHDLKGELEDMVMQSSIRCIQEEFREELWDQKASCCGSQIIVLAEKFSNISGLRNELEALTKLLPSCESGHLVSHGSFDMDNTHGNPLRSQLSLRWEENGMSDESKPGVPDSFKPAELSHLKGEDLVNFFNNMISKIKREHESKVQQITESYISLKGKYLSERRSIPLPNKEFEILRRKIPEVVSKLDGILSESHEFIGRGDSVASIDVLNNSLNTLLRENRQLRDSLAAKEEEVKHLSSQLSVASEKMLQHASSAADFQKLVKNHESFVADTCIEASIVEDVYKSVIGELCCQIQDMKEESELGIIAMQDIYEVLLGVASDGPKDGDCAMEDTCMEAFLMQELLDTVFKEVLAEVEQKFENLHKKYITTNENLVSLEKKAMEKEVELGEERERLRSEVHSLRSLVEEKETLARELTKEREQFELALGELKNNLRKQASWQETLMSKTNKKLDEMSGKLSKAEEELVSDRMEINSLNQKLELAMEEKQSFLSLTEAKEKEHRKQMEAVVVLVDELSTKFVDFEWRVTTDILNNNTRLENSRSQLRSLIKPANVLKSTGLIYKQKLESKCSDLQMAEDEVDLLGDEVETLLGLLEKIYIALDHYSPVLQHYPGVIEILKLSSLSKMHLFSWRYLVSFCRSNV</sequence>
<evidence type="ECO:0000313" key="1">
    <source>
        <dbReference type="EMBL" id="KAI3745827.1"/>
    </source>
</evidence>
<comment type="caution">
    <text evidence="1">The sequence shown here is derived from an EMBL/GenBank/DDBJ whole genome shotgun (WGS) entry which is preliminary data.</text>
</comment>
<dbReference type="Proteomes" id="UP001055879">
    <property type="component" value="Linkage Group LG03"/>
</dbReference>
<proteinExistence type="predicted"/>